<gene>
    <name evidence="1" type="ordered locus">MULP_00043</name>
</gene>
<evidence type="ECO:0000313" key="2">
    <source>
        <dbReference type="Proteomes" id="UP000011157"/>
    </source>
</evidence>
<dbReference type="KEGG" id="mli:MULP_00043"/>
<evidence type="ECO:0000313" key="1">
    <source>
        <dbReference type="EMBL" id="AGC60186.1"/>
    </source>
</evidence>
<proteinExistence type="predicted"/>
<organism evidence="1 2">
    <name type="scientific">Mycobacterium liflandii (strain 128FXT)</name>
    <dbReference type="NCBI Taxonomy" id="459424"/>
    <lineage>
        <taxon>Bacteria</taxon>
        <taxon>Bacillati</taxon>
        <taxon>Actinomycetota</taxon>
        <taxon>Actinomycetes</taxon>
        <taxon>Mycobacteriales</taxon>
        <taxon>Mycobacteriaceae</taxon>
        <taxon>Mycobacterium</taxon>
        <taxon>Mycobacterium ulcerans group</taxon>
    </lineage>
</organism>
<keyword evidence="2" id="KW-1185">Reference proteome</keyword>
<name>L7UXS4_MYCL1</name>
<dbReference type="EMBL" id="CP003899">
    <property type="protein sequence ID" value="AGC60186.1"/>
    <property type="molecule type" value="Genomic_DNA"/>
</dbReference>
<sequence>MRDHSPTESATGAYTLDVAFELTVATAVDILSWCRGPAVARN</sequence>
<protein>
    <submittedName>
        <fullName evidence="1">Uncharacterized protein</fullName>
    </submittedName>
</protein>
<dbReference type="Proteomes" id="UP000011157">
    <property type="component" value="Chromosome"/>
</dbReference>
<dbReference type="HOGENOM" id="CLU_3254347_0_0_11"/>
<accession>L7UXS4</accession>
<reference evidence="1 2" key="1">
    <citation type="journal article" date="2013" name="J. Bacteriol.">
        <title>Complete Genome Sequence of the Frog Pathogen Mycobacterium ulcerans Ecovar Liflandii.</title>
        <authorList>
            <person name="Tobias N.J."/>
            <person name="Doig K.D."/>
            <person name="Medema M.H."/>
            <person name="Chen H."/>
            <person name="Haring V."/>
            <person name="Moore R."/>
            <person name="Seemann T."/>
            <person name="Stinear T.P."/>
        </authorList>
    </citation>
    <scope>NUCLEOTIDE SEQUENCE [LARGE SCALE GENOMIC DNA]</scope>
    <source>
        <strain evidence="1 2">128FXT</strain>
    </source>
</reference>
<dbReference type="AlphaFoldDB" id="L7UXS4"/>